<feature type="region of interest" description="Disordered" evidence="1">
    <location>
        <begin position="1"/>
        <end position="49"/>
    </location>
</feature>
<evidence type="ECO:0000256" key="1">
    <source>
        <dbReference type="SAM" id="MobiDB-lite"/>
    </source>
</evidence>
<proteinExistence type="predicted"/>
<organism evidence="2">
    <name type="scientific">Tanacetum cinerariifolium</name>
    <name type="common">Dalmatian daisy</name>
    <name type="synonym">Chrysanthemum cinerariifolium</name>
    <dbReference type="NCBI Taxonomy" id="118510"/>
    <lineage>
        <taxon>Eukaryota</taxon>
        <taxon>Viridiplantae</taxon>
        <taxon>Streptophyta</taxon>
        <taxon>Embryophyta</taxon>
        <taxon>Tracheophyta</taxon>
        <taxon>Spermatophyta</taxon>
        <taxon>Magnoliopsida</taxon>
        <taxon>eudicotyledons</taxon>
        <taxon>Gunneridae</taxon>
        <taxon>Pentapetalae</taxon>
        <taxon>asterids</taxon>
        <taxon>campanulids</taxon>
        <taxon>Asterales</taxon>
        <taxon>Asteraceae</taxon>
        <taxon>Asteroideae</taxon>
        <taxon>Anthemideae</taxon>
        <taxon>Anthemidinae</taxon>
        <taxon>Tanacetum</taxon>
    </lineage>
</organism>
<protein>
    <submittedName>
        <fullName evidence="2">Uncharacterized protein</fullName>
    </submittedName>
</protein>
<sequence>MDEKEEETQGAVQKKDDEESSNQAKLVKQDESLSINSPRENAQRVITDSEKDKKLEELTSSIAKAVLLADVMQEQLELRKVTGELVHVLKEKEEHESSIGQVDELEQIVENSLTSGQGEGNTAQARTRNE</sequence>
<reference evidence="2" key="1">
    <citation type="journal article" date="2019" name="Sci. Rep.">
        <title>Draft genome of Tanacetum cinerariifolium, the natural source of mosquito coil.</title>
        <authorList>
            <person name="Yamashiro T."/>
            <person name="Shiraishi A."/>
            <person name="Satake H."/>
            <person name="Nakayama K."/>
        </authorList>
    </citation>
    <scope>NUCLEOTIDE SEQUENCE</scope>
</reference>
<accession>A0A699L9I5</accession>
<dbReference type="EMBL" id="BKCJ010585376">
    <property type="protein sequence ID" value="GFB25109.1"/>
    <property type="molecule type" value="Genomic_DNA"/>
</dbReference>
<feature type="compositionally biased region" description="Polar residues" evidence="1">
    <location>
        <begin position="32"/>
        <end position="46"/>
    </location>
</feature>
<name>A0A699L9I5_TANCI</name>
<evidence type="ECO:0000313" key="2">
    <source>
        <dbReference type="EMBL" id="GFB25109.1"/>
    </source>
</evidence>
<dbReference type="AlphaFoldDB" id="A0A699L9I5"/>
<comment type="caution">
    <text evidence="2">The sequence shown here is derived from an EMBL/GenBank/DDBJ whole genome shotgun (WGS) entry which is preliminary data.</text>
</comment>
<gene>
    <name evidence="2" type="ORF">Tci_697080</name>
</gene>